<evidence type="ECO:0000313" key="3">
    <source>
        <dbReference type="Proteomes" id="UP000245926"/>
    </source>
</evidence>
<accession>A0A2U8W246</accession>
<dbReference type="EMBL" id="CP029550">
    <property type="protein sequence ID" value="AWN40147.1"/>
    <property type="molecule type" value="Genomic_DNA"/>
</dbReference>
<keyword evidence="1" id="KW-0472">Membrane</keyword>
<dbReference type="AlphaFoldDB" id="A0A2U8W246"/>
<reference evidence="3" key="1">
    <citation type="submission" date="2018-05" db="EMBL/GenBank/DDBJ databases">
        <title>Complete Genome Sequence of Methylobacterium sp. 17SD2-17.</title>
        <authorList>
            <person name="Srinivasan S."/>
        </authorList>
    </citation>
    <scope>NUCLEOTIDE SEQUENCE [LARGE SCALE GENOMIC DNA]</scope>
    <source>
        <strain evidence="3">17SD2-17</strain>
    </source>
</reference>
<sequence>MSVVRVLAGLFALAGCVVASAYLGMPHADLRIAAGPSGTPMYRLIAALAAANAKVHPRVRLVLVETDSLEASGRDLEEGRVDLAVIRSDLAPPRNAQTIAILRRDVVAFVLPPRSPIDGIARLSGHIVALPAGAAPAEDGRILDRLLGYFDVPAAKVERIFLAADEIGRAVQERRAAAILAVGPIGPGMVVDAVGALARAEKGTPKLMAIDEAEAIGKRLPGYESIDVPAGAFRGRPEVPGESVTSVAVTYRLVASRTMLDILAAAIARSVFTMKPMLLAATPLASQIEAPDTDDKNPSLPIHPGVIAYLSNGDQSFFDTSESYVYVIGILVSLTGSALAILADRRRRRQSTRDRKLLLRLVEIAERARDADPTSLAALDQDLHGLVAAALTRQAEGHTGPDQWAVIAAATAHARHVIAGRQGATGKPAAAPDV</sequence>
<keyword evidence="1" id="KW-1133">Transmembrane helix</keyword>
<keyword evidence="3" id="KW-1185">Reference proteome</keyword>
<dbReference type="KEGG" id="mets:DK389_05835"/>
<organism evidence="2 3">
    <name type="scientific">Methylobacterium durans</name>
    <dbReference type="NCBI Taxonomy" id="2202825"/>
    <lineage>
        <taxon>Bacteria</taxon>
        <taxon>Pseudomonadati</taxon>
        <taxon>Pseudomonadota</taxon>
        <taxon>Alphaproteobacteria</taxon>
        <taxon>Hyphomicrobiales</taxon>
        <taxon>Methylobacteriaceae</taxon>
        <taxon>Methylobacterium</taxon>
    </lineage>
</organism>
<dbReference type="PANTHER" id="PTHR42941">
    <property type="entry name" value="SLL1037 PROTEIN"/>
    <property type="match status" value="1"/>
</dbReference>
<feature type="transmembrane region" description="Helical" evidence="1">
    <location>
        <begin position="324"/>
        <end position="343"/>
    </location>
</feature>
<dbReference type="PANTHER" id="PTHR42941:SF1">
    <property type="entry name" value="SLL1037 PROTEIN"/>
    <property type="match status" value="1"/>
</dbReference>
<dbReference type="Proteomes" id="UP000245926">
    <property type="component" value="Chromosome"/>
</dbReference>
<dbReference type="PROSITE" id="PS51257">
    <property type="entry name" value="PROKAR_LIPOPROTEIN"/>
    <property type="match status" value="1"/>
</dbReference>
<dbReference type="Gene3D" id="3.40.190.10">
    <property type="entry name" value="Periplasmic binding protein-like II"/>
    <property type="match status" value="2"/>
</dbReference>
<dbReference type="OrthoDB" id="7976602at2"/>
<dbReference type="InterPro" id="IPR011852">
    <property type="entry name" value="TRAP_TAXI"/>
</dbReference>
<evidence type="ECO:0000313" key="2">
    <source>
        <dbReference type="EMBL" id="AWN40147.1"/>
    </source>
</evidence>
<gene>
    <name evidence="2" type="ORF">DK389_05835</name>
</gene>
<dbReference type="SUPFAM" id="SSF53850">
    <property type="entry name" value="Periplasmic binding protein-like II"/>
    <property type="match status" value="1"/>
</dbReference>
<protein>
    <submittedName>
        <fullName evidence="2">C4-dicarboxylate ABC transporter substrate-binding protein</fullName>
    </submittedName>
</protein>
<evidence type="ECO:0000256" key="1">
    <source>
        <dbReference type="SAM" id="Phobius"/>
    </source>
</evidence>
<keyword evidence="1" id="KW-0812">Transmembrane</keyword>
<dbReference type="RefSeq" id="WP_109888045.1">
    <property type="nucleotide sequence ID" value="NZ_CP029550.1"/>
</dbReference>
<proteinExistence type="predicted"/>
<name>A0A2U8W246_9HYPH</name>